<evidence type="ECO:0000256" key="4">
    <source>
        <dbReference type="ARBA" id="ARBA00023136"/>
    </source>
</evidence>
<dbReference type="Pfam" id="PF07681">
    <property type="entry name" value="DoxX"/>
    <property type="match status" value="1"/>
</dbReference>
<feature type="transmembrane region" description="Helical" evidence="5">
    <location>
        <begin position="31"/>
        <end position="53"/>
    </location>
</feature>
<dbReference type="AlphaFoldDB" id="A0A1F6BYT7"/>
<feature type="transmembrane region" description="Helical" evidence="5">
    <location>
        <begin position="129"/>
        <end position="147"/>
    </location>
</feature>
<reference evidence="6 7" key="1">
    <citation type="journal article" date="2016" name="Nat. Commun.">
        <title>Thousands of microbial genomes shed light on interconnected biogeochemical processes in an aquifer system.</title>
        <authorList>
            <person name="Anantharaman K."/>
            <person name="Brown C.T."/>
            <person name="Hug L.A."/>
            <person name="Sharon I."/>
            <person name="Castelle C.J."/>
            <person name="Probst A.J."/>
            <person name="Thomas B.C."/>
            <person name="Singh A."/>
            <person name="Wilkins M.J."/>
            <person name="Karaoz U."/>
            <person name="Brodie E.L."/>
            <person name="Williams K.H."/>
            <person name="Hubbard S.S."/>
            <person name="Banfield J.F."/>
        </authorList>
    </citation>
    <scope>NUCLEOTIDE SEQUENCE [LARGE SCALE GENOMIC DNA]</scope>
</reference>
<evidence type="ECO:0008006" key="8">
    <source>
        <dbReference type="Google" id="ProtNLM"/>
    </source>
</evidence>
<feature type="transmembrane region" description="Helical" evidence="5">
    <location>
        <begin position="235"/>
        <end position="256"/>
    </location>
</feature>
<dbReference type="GO" id="GO:0016020">
    <property type="term" value="C:membrane"/>
    <property type="evidence" value="ECO:0007669"/>
    <property type="project" value="UniProtKB-SubCell"/>
</dbReference>
<feature type="transmembrane region" description="Helical" evidence="5">
    <location>
        <begin position="105"/>
        <end position="122"/>
    </location>
</feature>
<dbReference type="InterPro" id="IPR032808">
    <property type="entry name" value="DoxX"/>
</dbReference>
<feature type="transmembrane region" description="Helical" evidence="5">
    <location>
        <begin position="188"/>
        <end position="207"/>
    </location>
</feature>
<feature type="transmembrane region" description="Helical" evidence="5">
    <location>
        <begin position="74"/>
        <end position="93"/>
    </location>
</feature>
<evidence type="ECO:0000256" key="5">
    <source>
        <dbReference type="SAM" id="Phobius"/>
    </source>
</evidence>
<keyword evidence="3 5" id="KW-1133">Transmembrane helix</keyword>
<evidence type="ECO:0000256" key="2">
    <source>
        <dbReference type="ARBA" id="ARBA00022692"/>
    </source>
</evidence>
<dbReference type="EMBL" id="MFKO01000002">
    <property type="protein sequence ID" value="OGG41983.1"/>
    <property type="molecule type" value="Genomic_DNA"/>
</dbReference>
<comment type="caution">
    <text evidence="6">The sequence shown here is derived from an EMBL/GenBank/DDBJ whole genome shotgun (WGS) entry which is preliminary data.</text>
</comment>
<organism evidence="6 7">
    <name type="scientific">Candidatus Kaiserbacteria bacterium RIFCSPHIGHO2_01_FULL_46_22</name>
    <dbReference type="NCBI Taxonomy" id="1798475"/>
    <lineage>
        <taxon>Bacteria</taxon>
        <taxon>Candidatus Kaiseribacteriota</taxon>
    </lineage>
</organism>
<feature type="transmembrane region" description="Helical" evidence="5">
    <location>
        <begin position="288"/>
        <end position="309"/>
    </location>
</feature>
<proteinExistence type="predicted"/>
<evidence type="ECO:0000256" key="1">
    <source>
        <dbReference type="ARBA" id="ARBA00004141"/>
    </source>
</evidence>
<protein>
    <recommendedName>
        <fullName evidence="8">DoxX family protein</fullName>
    </recommendedName>
</protein>
<feature type="transmembrane region" description="Helical" evidence="5">
    <location>
        <begin position="153"/>
        <end position="176"/>
    </location>
</feature>
<evidence type="ECO:0000256" key="3">
    <source>
        <dbReference type="ARBA" id="ARBA00022989"/>
    </source>
</evidence>
<comment type="subcellular location">
    <subcellularLocation>
        <location evidence="1">Membrane</location>
        <topology evidence="1">Multi-pass membrane protein</topology>
    </subcellularLocation>
</comment>
<dbReference type="Proteomes" id="UP000176322">
    <property type="component" value="Unassembled WGS sequence"/>
</dbReference>
<name>A0A1F6BYT7_9BACT</name>
<evidence type="ECO:0000313" key="7">
    <source>
        <dbReference type="Proteomes" id="UP000176322"/>
    </source>
</evidence>
<gene>
    <name evidence="6" type="ORF">A2837_02125</name>
</gene>
<evidence type="ECO:0000313" key="6">
    <source>
        <dbReference type="EMBL" id="OGG41983.1"/>
    </source>
</evidence>
<dbReference type="STRING" id="1798475.A2837_02125"/>
<feature type="transmembrane region" description="Helical" evidence="5">
    <location>
        <begin position="263"/>
        <end position="282"/>
    </location>
</feature>
<accession>A0A1F6BYT7</accession>
<keyword evidence="4 5" id="KW-0472">Membrane</keyword>
<keyword evidence="2 5" id="KW-0812">Transmembrane</keyword>
<sequence>MAVLLPTVVSAHTRWFAETELEPYAFTEQTFLFLGVWTLIVVLVVAIGTFFEYKGWFQFSFLNPTKTHAFERAASTFVMVSGTFFIIAGTHMYLFSPNLSTDFGIPVWMVVTQILVGLAFLLGIASRVAGIVLGLLWVSLFFYAGPVSALEDIWVASVAAFVTLTGNQYFSILSFSFLRKIVAPYKHYALSLLRLGTGVTLMILGLSEKIMAPEFGLNFLAEYHWNFMQLLGFNYSNYLFTISAGSVEFLFGLVFVLGIVTRLNALVVAIVFSIPLFILGPIELAGHLPHFAAIVLLLLFGNGGHFLLFQPKRRSLKRT</sequence>